<dbReference type="GO" id="GO:0003724">
    <property type="term" value="F:RNA helicase activity"/>
    <property type="evidence" value="ECO:0007669"/>
    <property type="project" value="UniProtKB-EC"/>
</dbReference>
<dbReference type="PROSITE" id="PS51194">
    <property type="entry name" value="HELICASE_CTER"/>
    <property type="match status" value="1"/>
</dbReference>
<dbReference type="SMART" id="SM01178">
    <property type="entry name" value="DUF4217"/>
    <property type="match status" value="1"/>
</dbReference>
<evidence type="ECO:0000259" key="12">
    <source>
        <dbReference type="PROSITE" id="PS51194"/>
    </source>
</evidence>
<evidence type="ECO:0000256" key="10">
    <source>
        <dbReference type="SAM" id="MobiDB-lite"/>
    </source>
</evidence>
<protein>
    <recommendedName>
        <fullName evidence="9">ATP-dependent RNA helicase</fullName>
        <ecNumber evidence="9">3.6.4.13</ecNumber>
    </recommendedName>
</protein>
<dbReference type="GO" id="GO:0005634">
    <property type="term" value="C:nucleus"/>
    <property type="evidence" value="ECO:0007669"/>
    <property type="project" value="UniProtKB-ARBA"/>
</dbReference>
<dbReference type="InterPro" id="IPR000629">
    <property type="entry name" value="RNA-helicase_DEAD-box_CS"/>
</dbReference>
<evidence type="ECO:0000259" key="11">
    <source>
        <dbReference type="PROSITE" id="PS51192"/>
    </source>
</evidence>
<dbReference type="Pfam" id="PF00271">
    <property type="entry name" value="Helicase_C"/>
    <property type="match status" value="1"/>
</dbReference>
<organism evidence="14 15">
    <name type="scientific">Gossypium mustelinum</name>
    <name type="common">Cotton</name>
    <name type="synonym">Gossypium caicoense</name>
    <dbReference type="NCBI Taxonomy" id="34275"/>
    <lineage>
        <taxon>Eukaryota</taxon>
        <taxon>Viridiplantae</taxon>
        <taxon>Streptophyta</taxon>
        <taxon>Embryophyta</taxon>
        <taxon>Tracheophyta</taxon>
        <taxon>Spermatophyta</taxon>
        <taxon>Magnoliopsida</taxon>
        <taxon>eudicotyledons</taxon>
        <taxon>Gunneridae</taxon>
        <taxon>Pentapetalae</taxon>
        <taxon>rosids</taxon>
        <taxon>malvids</taxon>
        <taxon>Malvales</taxon>
        <taxon>Malvaceae</taxon>
        <taxon>Malvoideae</taxon>
        <taxon>Gossypium</taxon>
    </lineage>
</organism>
<sequence length="597" mass="68008">MKKTQKTNKEKESNTKTRTKESEIFASCSFSSLGLHSTLSEQLQERLGFEAPTLVQAQAIPVILSGRHVLVNAETGSGKTIAYLAPIIHYLQGYNPRIERSHGTFALVLVPTRELCLQVYEILQKLLHRFHWIVPGYVMGGENRNKEKARLRKGISILIATPGRLLDHLKNTSSFVHTNLRWIIFDEADRILELGFGKDIEEILDLLGSRANESVEKGKSSEFQRQNLLLSATLNEKVNHLSKISLENPVMIGLDNMKMQPDSSVNQTGSLGSDVDEDLDYSIKAVNSSSGDYRLPAQLVQRFVKVPCGSRLAVLLSILKHLFEREASQKVVVFFSTCDAVDFHYMLLSEFQWSPYSQFEELKQMFLKCKTFRLHGNMKQEDRRITFSAFKTEKSALLVSTDVAARGLDFPKVRCIIQYDSPGEASEYVHRVGRTARLGERGESLLFLQPIEVDYLQDLEKHGVSLTEYPLLKIIDSFPLHSQMHRVKKFVSLESHPWVASLQRELESYISAEPKIKKQAKDAFCSWVRAYTAHRGDLKQIFMVKKLHLGHVAKSFALREQPSLVGKTFQNQSKKRKRDLKQKQKGLFKKRKVASKT</sequence>
<dbReference type="CDD" id="cd17949">
    <property type="entry name" value="DEADc_DDX31"/>
    <property type="match status" value="1"/>
</dbReference>
<dbReference type="EC" id="3.6.4.13" evidence="9"/>
<dbReference type="InterPro" id="IPR011545">
    <property type="entry name" value="DEAD/DEAH_box_helicase_dom"/>
</dbReference>
<comment type="catalytic activity">
    <reaction evidence="9">
        <text>ATP + H2O = ADP + phosphate + H(+)</text>
        <dbReference type="Rhea" id="RHEA:13065"/>
        <dbReference type="ChEBI" id="CHEBI:15377"/>
        <dbReference type="ChEBI" id="CHEBI:15378"/>
        <dbReference type="ChEBI" id="CHEBI:30616"/>
        <dbReference type="ChEBI" id="CHEBI:43474"/>
        <dbReference type="ChEBI" id="CHEBI:456216"/>
        <dbReference type="EC" id="3.6.4.13"/>
    </reaction>
</comment>
<evidence type="ECO:0000259" key="13">
    <source>
        <dbReference type="PROSITE" id="PS51195"/>
    </source>
</evidence>
<comment type="domain">
    <text evidence="9">The Q motif is unique to and characteristic of the DEAD box family of RNA helicases and controls ATP binding and hydrolysis.</text>
</comment>
<dbReference type="EMBL" id="CM017652">
    <property type="protein sequence ID" value="TYI85722.1"/>
    <property type="molecule type" value="Genomic_DNA"/>
</dbReference>
<dbReference type="Pfam" id="PF13959">
    <property type="entry name" value="CTE_SPB4"/>
    <property type="match status" value="1"/>
</dbReference>
<evidence type="ECO:0000256" key="2">
    <source>
        <dbReference type="ARBA" id="ARBA00022801"/>
    </source>
</evidence>
<evidence type="ECO:0000313" key="14">
    <source>
        <dbReference type="EMBL" id="TYI85721.1"/>
    </source>
</evidence>
<dbReference type="SMART" id="SM00487">
    <property type="entry name" value="DEXDc"/>
    <property type="match status" value="1"/>
</dbReference>
<keyword evidence="2 8" id="KW-0378">Hydrolase</keyword>
<dbReference type="InterPro" id="IPR025313">
    <property type="entry name" value="SPB4-like_CTE"/>
</dbReference>
<dbReference type="PROSITE" id="PS00039">
    <property type="entry name" value="DEAD_ATP_HELICASE"/>
    <property type="match status" value="1"/>
</dbReference>
<proteinExistence type="inferred from homology"/>
<feature type="short sequence motif" description="Q motif" evidence="7">
    <location>
        <begin position="28"/>
        <end position="57"/>
    </location>
</feature>
<dbReference type="SMART" id="SM00490">
    <property type="entry name" value="HELICc"/>
    <property type="match status" value="1"/>
</dbReference>
<dbReference type="AlphaFoldDB" id="A0A5D2V8M9"/>
<keyword evidence="5 9" id="KW-0694">RNA-binding</keyword>
<gene>
    <name evidence="14" type="ORF">E1A91_D04G015400v1</name>
</gene>
<evidence type="ECO:0000256" key="5">
    <source>
        <dbReference type="ARBA" id="ARBA00022884"/>
    </source>
</evidence>
<dbReference type="PANTHER" id="PTHR24031">
    <property type="entry name" value="RNA HELICASE"/>
    <property type="match status" value="1"/>
</dbReference>
<evidence type="ECO:0000256" key="3">
    <source>
        <dbReference type="ARBA" id="ARBA00022806"/>
    </source>
</evidence>
<comment type="function">
    <text evidence="9">RNA helicase.</text>
</comment>
<dbReference type="InterPro" id="IPR014014">
    <property type="entry name" value="RNA_helicase_DEAD_Q_motif"/>
</dbReference>
<feature type="domain" description="Helicase ATP-binding" evidence="11">
    <location>
        <begin position="60"/>
        <end position="252"/>
    </location>
</feature>
<feature type="domain" description="Helicase C-terminal" evidence="12">
    <location>
        <begin position="318"/>
        <end position="486"/>
    </location>
</feature>
<evidence type="ECO:0000256" key="4">
    <source>
        <dbReference type="ARBA" id="ARBA00022840"/>
    </source>
</evidence>
<feature type="compositionally biased region" description="Basic residues" evidence="10">
    <location>
        <begin position="573"/>
        <end position="597"/>
    </location>
</feature>
<evidence type="ECO:0000256" key="7">
    <source>
        <dbReference type="PROSITE-ProRule" id="PRU00552"/>
    </source>
</evidence>
<dbReference type="GO" id="GO:0016787">
    <property type="term" value="F:hydrolase activity"/>
    <property type="evidence" value="ECO:0007669"/>
    <property type="project" value="UniProtKB-KW"/>
</dbReference>
<evidence type="ECO:0000313" key="15">
    <source>
        <dbReference type="Proteomes" id="UP000323597"/>
    </source>
</evidence>
<dbReference type="GO" id="GO:0003723">
    <property type="term" value="F:RNA binding"/>
    <property type="evidence" value="ECO:0007669"/>
    <property type="project" value="UniProtKB-UniRule"/>
</dbReference>
<dbReference type="InterPro" id="IPR001650">
    <property type="entry name" value="Helicase_C-like"/>
</dbReference>
<dbReference type="EMBL" id="CM017652">
    <property type="protein sequence ID" value="TYI85721.1"/>
    <property type="molecule type" value="Genomic_DNA"/>
</dbReference>
<dbReference type="Gene3D" id="3.40.50.300">
    <property type="entry name" value="P-loop containing nucleotide triphosphate hydrolases"/>
    <property type="match status" value="2"/>
</dbReference>
<dbReference type="PROSITE" id="PS51192">
    <property type="entry name" value="HELICASE_ATP_BIND_1"/>
    <property type="match status" value="1"/>
</dbReference>
<evidence type="ECO:0000256" key="1">
    <source>
        <dbReference type="ARBA" id="ARBA00022741"/>
    </source>
</evidence>
<dbReference type="InterPro" id="IPR014001">
    <property type="entry name" value="Helicase_ATP-bd"/>
</dbReference>
<dbReference type="Proteomes" id="UP000323597">
    <property type="component" value="Chromosome D04"/>
</dbReference>
<reference evidence="14 15" key="1">
    <citation type="submission" date="2019-07" db="EMBL/GenBank/DDBJ databases">
        <title>WGS assembly of Gossypium mustelinum.</title>
        <authorList>
            <person name="Chen Z.J."/>
            <person name="Sreedasyam A."/>
            <person name="Ando A."/>
            <person name="Song Q."/>
            <person name="De L."/>
            <person name="Hulse-Kemp A."/>
            <person name="Ding M."/>
            <person name="Ye W."/>
            <person name="Kirkbride R."/>
            <person name="Jenkins J."/>
            <person name="Plott C."/>
            <person name="Lovell J."/>
            <person name="Lin Y.-M."/>
            <person name="Vaughn R."/>
            <person name="Liu B."/>
            <person name="Li W."/>
            <person name="Simpson S."/>
            <person name="Scheffler B."/>
            <person name="Saski C."/>
            <person name="Grover C."/>
            <person name="Hu G."/>
            <person name="Conover J."/>
            <person name="Carlson J."/>
            <person name="Shu S."/>
            <person name="Boston L."/>
            <person name="Williams M."/>
            <person name="Peterson D."/>
            <person name="Mcgee K."/>
            <person name="Jones D."/>
            <person name="Wendel J."/>
            <person name="Stelly D."/>
            <person name="Grimwood J."/>
            <person name="Schmutz J."/>
        </authorList>
    </citation>
    <scope>NUCLEOTIDE SEQUENCE [LARGE SCALE GENOMIC DNA]</scope>
    <source>
        <strain evidence="14">1408120.09</strain>
    </source>
</reference>
<dbReference type="FunFam" id="3.40.50.300:FF:001399">
    <property type="entry name" value="RNA helicase"/>
    <property type="match status" value="1"/>
</dbReference>
<feature type="domain" description="DEAD-box RNA helicase Q" evidence="13">
    <location>
        <begin position="28"/>
        <end position="57"/>
    </location>
</feature>
<evidence type="ECO:0000256" key="9">
    <source>
        <dbReference type="RuleBase" id="RU365068"/>
    </source>
</evidence>
<dbReference type="GO" id="GO:0005524">
    <property type="term" value="F:ATP binding"/>
    <property type="evidence" value="ECO:0007669"/>
    <property type="project" value="UniProtKB-UniRule"/>
</dbReference>
<keyword evidence="4 8" id="KW-0067">ATP-binding</keyword>
<keyword evidence="1 8" id="KW-0547">Nucleotide-binding</keyword>
<dbReference type="SUPFAM" id="SSF52540">
    <property type="entry name" value="P-loop containing nucleoside triphosphate hydrolases"/>
    <property type="match status" value="2"/>
</dbReference>
<dbReference type="InterPro" id="IPR027417">
    <property type="entry name" value="P-loop_NTPase"/>
</dbReference>
<accession>A0A5D2V8M9</accession>
<name>A0A5D2V8M9_GOSMU</name>
<comment type="similarity">
    <text evidence="6">Belongs to the DEAD box helicase family. DDX31/DBP7 subfamily.</text>
</comment>
<dbReference type="CDD" id="cd18787">
    <property type="entry name" value="SF2_C_DEAD"/>
    <property type="match status" value="1"/>
</dbReference>
<dbReference type="Pfam" id="PF00270">
    <property type="entry name" value="DEAD"/>
    <property type="match status" value="1"/>
</dbReference>
<dbReference type="PROSITE" id="PS51195">
    <property type="entry name" value="Q_MOTIF"/>
    <property type="match status" value="1"/>
</dbReference>
<keyword evidence="15" id="KW-1185">Reference proteome</keyword>
<feature type="region of interest" description="Disordered" evidence="10">
    <location>
        <begin position="568"/>
        <end position="597"/>
    </location>
</feature>
<evidence type="ECO:0000256" key="8">
    <source>
        <dbReference type="RuleBase" id="RU000492"/>
    </source>
</evidence>
<evidence type="ECO:0000256" key="6">
    <source>
        <dbReference type="ARBA" id="ARBA00037933"/>
    </source>
</evidence>
<keyword evidence="3 8" id="KW-0347">Helicase</keyword>